<keyword evidence="3" id="KW-1185">Reference proteome</keyword>
<dbReference type="CDD" id="cd02989">
    <property type="entry name" value="Phd_like_TxnDC9"/>
    <property type="match status" value="1"/>
</dbReference>
<evidence type="ECO:0000313" key="3">
    <source>
        <dbReference type="Proteomes" id="UP000232323"/>
    </source>
</evidence>
<dbReference type="AlphaFoldDB" id="A0A250WTJ0"/>
<proteinExistence type="predicted"/>
<dbReference type="Gene3D" id="3.40.30.10">
    <property type="entry name" value="Glutaredoxin"/>
    <property type="match status" value="1"/>
</dbReference>
<sequence>MTTDAYGKMDAKKFGSAMSTIAHSQAVMAAVRDYKKEMEETQSLAGQEDQTRRYDIKDMIDDPELQNLHAERIAKLQQEHERRVQMQHQGHGTVTEITEGEFLEVVTKSQHVICHFFHRDFERCKIMDKHLAILAKRHFKTRFVKISAPDTPFFTVKLNIKMLPCVTGFIQGVSVHRIVGFDGLGGIDDFETSALENQFLECGVLEPLPVEDPAVADDRIDGPRGNARKGFANIQRTESDEDSDFD</sequence>
<dbReference type="SUPFAM" id="SSF52833">
    <property type="entry name" value="Thioredoxin-like"/>
    <property type="match status" value="1"/>
</dbReference>
<reference evidence="2 3" key="1">
    <citation type="submission" date="2017-08" db="EMBL/GenBank/DDBJ databases">
        <title>Acidophilic green algal genome provides insights into adaptation to an acidic environment.</title>
        <authorList>
            <person name="Hirooka S."/>
            <person name="Hirose Y."/>
            <person name="Kanesaki Y."/>
            <person name="Higuchi S."/>
            <person name="Fujiwara T."/>
            <person name="Onuma R."/>
            <person name="Era A."/>
            <person name="Ohbayashi R."/>
            <person name="Uzuka A."/>
            <person name="Nozaki H."/>
            <person name="Yoshikawa H."/>
            <person name="Miyagishima S.Y."/>
        </authorList>
    </citation>
    <scope>NUCLEOTIDE SEQUENCE [LARGE SCALE GENOMIC DNA]</scope>
    <source>
        <strain evidence="2 3">NIES-2499</strain>
    </source>
</reference>
<protein>
    <recommendedName>
        <fullName evidence="4">Thioredoxin domain-containing protein</fullName>
    </recommendedName>
</protein>
<dbReference type="STRING" id="1157962.A0A250WTJ0"/>
<organism evidence="2 3">
    <name type="scientific">Chlamydomonas eustigma</name>
    <dbReference type="NCBI Taxonomy" id="1157962"/>
    <lineage>
        <taxon>Eukaryota</taxon>
        <taxon>Viridiplantae</taxon>
        <taxon>Chlorophyta</taxon>
        <taxon>core chlorophytes</taxon>
        <taxon>Chlorophyceae</taxon>
        <taxon>CS clade</taxon>
        <taxon>Chlamydomonadales</taxon>
        <taxon>Chlamydomonadaceae</taxon>
        <taxon>Chlamydomonas</taxon>
    </lineage>
</organism>
<accession>A0A250WTJ0</accession>
<dbReference type="PANTHER" id="PTHR21148">
    <property type="entry name" value="THIOREDOXIN DOMAIN-CONTAINING PROTEIN 9"/>
    <property type="match status" value="1"/>
</dbReference>
<evidence type="ECO:0000256" key="1">
    <source>
        <dbReference type="SAM" id="MobiDB-lite"/>
    </source>
</evidence>
<evidence type="ECO:0008006" key="4">
    <source>
        <dbReference type="Google" id="ProtNLM"/>
    </source>
</evidence>
<dbReference type="InterPro" id="IPR036249">
    <property type="entry name" value="Thioredoxin-like_sf"/>
</dbReference>
<dbReference type="OrthoDB" id="10257948at2759"/>
<dbReference type="EMBL" id="BEGY01000005">
    <property type="protein sequence ID" value="GAX73850.1"/>
    <property type="molecule type" value="Genomic_DNA"/>
</dbReference>
<gene>
    <name evidence="2" type="ORF">CEUSTIGMA_g1300.t1</name>
</gene>
<comment type="caution">
    <text evidence="2">The sequence shown here is derived from an EMBL/GenBank/DDBJ whole genome shotgun (WGS) entry which is preliminary data.</text>
</comment>
<dbReference type="Proteomes" id="UP000232323">
    <property type="component" value="Unassembled WGS sequence"/>
</dbReference>
<evidence type="ECO:0000313" key="2">
    <source>
        <dbReference type="EMBL" id="GAX73850.1"/>
    </source>
</evidence>
<name>A0A250WTJ0_9CHLO</name>
<feature type="region of interest" description="Disordered" evidence="1">
    <location>
        <begin position="214"/>
        <end position="246"/>
    </location>
</feature>